<evidence type="ECO:0000256" key="1">
    <source>
        <dbReference type="ARBA" id="ARBA00022536"/>
    </source>
</evidence>
<dbReference type="OrthoDB" id="10060424at2759"/>
<dbReference type="PROSITE" id="PS00010">
    <property type="entry name" value="ASX_HYDROXYL"/>
    <property type="match status" value="1"/>
</dbReference>
<feature type="signal peptide" evidence="6">
    <location>
        <begin position="1"/>
        <end position="28"/>
    </location>
</feature>
<feature type="domain" description="EGF-like" evidence="7">
    <location>
        <begin position="323"/>
        <end position="361"/>
    </location>
</feature>
<dbReference type="PANTHER" id="PTHR24034:SF205">
    <property type="entry name" value="NIDOGEN"/>
    <property type="match status" value="1"/>
</dbReference>
<protein>
    <submittedName>
        <fullName evidence="9">Uncharacterized protein LOC106157972</fullName>
    </submittedName>
</protein>
<dbReference type="GO" id="GO:0005509">
    <property type="term" value="F:calcium ion binding"/>
    <property type="evidence" value="ECO:0007669"/>
    <property type="project" value="InterPro"/>
</dbReference>
<dbReference type="PROSITE" id="PS50026">
    <property type="entry name" value="EGF_3"/>
    <property type="match status" value="1"/>
</dbReference>
<sequence>MCNRTFITCSKMLTFVLLFLCVAKSVVALIADDPCDYYIEMYEPWRKISHSSSRYYYEEYGMTRDWFRITGQAGNKVANTCPSLNYCGANYPMWMLGDHPTAAEGIVKHTLCTRYSSSYCCTTPSEYSYFKGDVIYVKKCPGGYYVYRIPNLKHWGGRAVCSVRDSSDPCLDSNCKYGCVNNNGNSKCTCPPDMVKSGDNCVLPCQVNNPGCSHKCVNHADGTTSCHCPFYLTLDADKKTCISKCQTNNGGCSDYCHEDGQGDVACSCPANLVLATDRKTCKTSCSINNGDCSHVCNDTDKGVVCYCPPNLEMGHDMKTCDKDVNECRNQTTPCSKHADCTNTFGSYTCTCKLGYFGDGFQCLEEKPTDPTTKRCECRLRAEINSTAPGAILYEFPTLIYGFKGVWVLEPNATVSVPITDRFPDFYKTRPVRRELKLPDLYTCLRVLRDCPFDCEILAKLTLGDEGLAKKFPVKNSAGVDVKKSLGQISCERFGKDFLTPGKRVVTFYNSPRECGKEASTHAFDQRLCCTNYNVSDIGSFNAWNKNCTERMKLVDVLPKSVGAH</sequence>
<feature type="chain" id="PRO_5010219063" evidence="6">
    <location>
        <begin position="29"/>
        <end position="564"/>
    </location>
</feature>
<dbReference type="Pfam" id="PF23283">
    <property type="entry name" value="D8C_UMOD"/>
    <property type="match status" value="1"/>
</dbReference>
<proteinExistence type="predicted"/>
<dbReference type="InterPro" id="IPR001881">
    <property type="entry name" value="EGF-like_Ca-bd_dom"/>
</dbReference>
<dbReference type="Pfam" id="PF14670">
    <property type="entry name" value="FXa_inhibition"/>
    <property type="match status" value="2"/>
</dbReference>
<evidence type="ECO:0000256" key="4">
    <source>
        <dbReference type="ARBA" id="ARBA00023157"/>
    </source>
</evidence>
<dbReference type="PANTHER" id="PTHR24034">
    <property type="entry name" value="EGF-LIKE DOMAIN-CONTAINING PROTEIN"/>
    <property type="match status" value="1"/>
</dbReference>
<keyword evidence="4" id="KW-1015">Disulfide bond</keyword>
<accession>A0A1S3HT96</accession>
<evidence type="ECO:0000259" key="7">
    <source>
        <dbReference type="PROSITE" id="PS50026"/>
    </source>
</evidence>
<dbReference type="PROSITE" id="PS01187">
    <property type="entry name" value="EGF_CA"/>
    <property type="match status" value="1"/>
</dbReference>
<dbReference type="InterPro" id="IPR018097">
    <property type="entry name" value="EGF_Ca-bd_CS"/>
</dbReference>
<evidence type="ECO:0000256" key="5">
    <source>
        <dbReference type="PROSITE-ProRule" id="PRU00076"/>
    </source>
</evidence>
<dbReference type="InterPro" id="IPR000742">
    <property type="entry name" value="EGF"/>
</dbReference>
<dbReference type="SMART" id="SM00179">
    <property type="entry name" value="EGF_CA"/>
    <property type="match status" value="2"/>
</dbReference>
<dbReference type="SUPFAM" id="SSF57184">
    <property type="entry name" value="Growth factor receptor domain"/>
    <property type="match status" value="1"/>
</dbReference>
<dbReference type="KEGG" id="lak:106157972"/>
<dbReference type="InterPro" id="IPR024731">
    <property type="entry name" value="NELL2-like_EGF"/>
</dbReference>
<dbReference type="InterPro" id="IPR050751">
    <property type="entry name" value="ECM_structural_protein"/>
</dbReference>
<dbReference type="RefSeq" id="XP_013389243.1">
    <property type="nucleotide sequence ID" value="XM_013533789.1"/>
</dbReference>
<evidence type="ECO:0000313" key="9">
    <source>
        <dbReference type="RefSeq" id="XP_013389243.1"/>
    </source>
</evidence>
<evidence type="ECO:0000313" key="8">
    <source>
        <dbReference type="Proteomes" id="UP000085678"/>
    </source>
</evidence>
<dbReference type="InterPro" id="IPR009030">
    <property type="entry name" value="Growth_fac_rcpt_cys_sf"/>
</dbReference>
<comment type="caution">
    <text evidence="5">Lacks conserved residue(s) required for the propagation of feature annotation.</text>
</comment>
<dbReference type="CDD" id="cd00054">
    <property type="entry name" value="EGF_CA"/>
    <property type="match status" value="1"/>
</dbReference>
<dbReference type="Pfam" id="PF12947">
    <property type="entry name" value="EGF_3"/>
    <property type="match status" value="1"/>
</dbReference>
<dbReference type="InterPro" id="IPR057774">
    <property type="entry name" value="D8C_UMOD/GP2/OIT3-like"/>
</dbReference>
<dbReference type="GeneID" id="106157972"/>
<gene>
    <name evidence="9" type="primary">LOC106157972</name>
</gene>
<dbReference type="InterPro" id="IPR000152">
    <property type="entry name" value="EGF-type_Asp/Asn_hydroxyl_site"/>
</dbReference>
<dbReference type="SMART" id="SM00181">
    <property type="entry name" value="EGF"/>
    <property type="match status" value="5"/>
</dbReference>
<keyword evidence="2 6" id="KW-0732">Signal</keyword>
<organism evidence="8 9">
    <name type="scientific">Lingula anatina</name>
    <name type="common">Brachiopod</name>
    <name type="synonym">Lingula unguis</name>
    <dbReference type="NCBI Taxonomy" id="7574"/>
    <lineage>
        <taxon>Eukaryota</taxon>
        <taxon>Metazoa</taxon>
        <taxon>Spiralia</taxon>
        <taxon>Lophotrochozoa</taxon>
        <taxon>Brachiopoda</taxon>
        <taxon>Linguliformea</taxon>
        <taxon>Lingulata</taxon>
        <taxon>Lingulida</taxon>
        <taxon>Linguloidea</taxon>
        <taxon>Lingulidae</taxon>
        <taxon>Lingula</taxon>
    </lineage>
</organism>
<dbReference type="Gene3D" id="2.10.25.10">
    <property type="entry name" value="Laminin"/>
    <property type="match status" value="4"/>
</dbReference>
<dbReference type="AlphaFoldDB" id="A0A1S3HT96"/>
<dbReference type="InParanoid" id="A0A1S3HT96"/>
<dbReference type="FunFam" id="2.10.25.10:FF:000038">
    <property type="entry name" value="Fibrillin 2"/>
    <property type="match status" value="1"/>
</dbReference>
<evidence type="ECO:0000256" key="3">
    <source>
        <dbReference type="ARBA" id="ARBA00022737"/>
    </source>
</evidence>
<dbReference type="SUPFAM" id="SSF57196">
    <property type="entry name" value="EGF/Laminin"/>
    <property type="match status" value="1"/>
</dbReference>
<dbReference type="STRING" id="7574.A0A1S3HT96"/>
<evidence type="ECO:0000256" key="6">
    <source>
        <dbReference type="SAM" id="SignalP"/>
    </source>
</evidence>
<keyword evidence="1 5" id="KW-0245">EGF-like domain</keyword>
<evidence type="ECO:0000256" key="2">
    <source>
        <dbReference type="ARBA" id="ARBA00022729"/>
    </source>
</evidence>
<dbReference type="Proteomes" id="UP000085678">
    <property type="component" value="Unplaced"/>
</dbReference>
<keyword evidence="8" id="KW-1185">Reference proteome</keyword>
<name>A0A1S3HT96_LINAN</name>
<keyword evidence="3" id="KW-0677">Repeat</keyword>
<reference evidence="9" key="1">
    <citation type="submission" date="2025-08" db="UniProtKB">
        <authorList>
            <consortium name="RefSeq"/>
        </authorList>
    </citation>
    <scope>IDENTIFICATION</scope>
    <source>
        <tissue evidence="9">Gonads</tissue>
    </source>
</reference>